<evidence type="ECO:0000259" key="10">
    <source>
        <dbReference type="PROSITE" id="PS50893"/>
    </source>
</evidence>
<dbReference type="SUPFAM" id="SSF50331">
    <property type="entry name" value="MOP-like"/>
    <property type="match status" value="1"/>
</dbReference>
<name>A0A4R1NAJ3_9RHOB</name>
<dbReference type="Pfam" id="PF03459">
    <property type="entry name" value="TOBE"/>
    <property type="match status" value="1"/>
</dbReference>
<feature type="domain" description="Mop" evidence="11">
    <location>
        <begin position="291"/>
        <end position="357"/>
    </location>
</feature>
<dbReference type="NCBIfam" id="TIGR02142">
    <property type="entry name" value="modC_ABC"/>
    <property type="match status" value="1"/>
</dbReference>
<keyword evidence="13" id="KW-1185">Reference proteome</keyword>
<sequence>MTLSVQVSHKFDGFELDVSFEAPEGLTVLFGASGSGKTTVVNAVAGLGTPDQARISVNGRLLVETQRGINLPAYKREIGYVFQEARLFPHLNVRKNLLYGRRMARNRSDKISFDRVVGMLGLDRLLTRHPAHLSGGEKQRVAIGRALLSRPKMILADEPLAALDERRKAEIIPYFELLRDEFSLPILYVSHSIAEVARLATTVVALERGAVSRVGAAAEVLGDPAFTPAGVRAVGAILDARVTRHHDDGLTELDAGGAALFLPRIPKTEGSDVRVRVAAHDVILSRDAPKGLSALNILRGTIVAVRAGEGPGAIVSLDTQAGRVLARVTRRSVQAMELTEGQVIHAVVKSVAVAPEDVGAR</sequence>
<dbReference type="RefSeq" id="WP_132860473.1">
    <property type="nucleotide sequence ID" value="NZ_SMGR01000002.1"/>
</dbReference>
<dbReference type="InterPro" id="IPR017871">
    <property type="entry name" value="ABC_transporter-like_CS"/>
</dbReference>
<gene>
    <name evidence="12" type="ORF">BXY66_2438</name>
</gene>
<dbReference type="Pfam" id="PF00005">
    <property type="entry name" value="ABC_tran"/>
    <property type="match status" value="1"/>
</dbReference>
<evidence type="ECO:0000256" key="4">
    <source>
        <dbReference type="ARBA" id="ARBA00022519"/>
    </source>
</evidence>
<reference evidence="12 13" key="1">
    <citation type="submission" date="2019-03" db="EMBL/GenBank/DDBJ databases">
        <title>Genomic Encyclopedia of Archaeal and Bacterial Type Strains, Phase II (KMG-II): from individual species to whole genera.</title>
        <authorList>
            <person name="Goeker M."/>
        </authorList>
    </citation>
    <scope>NUCLEOTIDE SEQUENCE [LARGE SCALE GENOMIC DNA]</scope>
    <source>
        <strain evidence="12 13">DSM 26433</strain>
    </source>
</reference>
<dbReference type="InterPro" id="IPR008995">
    <property type="entry name" value="Mo/tungstate-bd_C_term_dom"/>
</dbReference>
<protein>
    <submittedName>
        <fullName evidence="12">Molybdate transport system ATP-binding protein</fullName>
    </submittedName>
</protein>
<dbReference type="Proteomes" id="UP000295673">
    <property type="component" value="Unassembled WGS sequence"/>
</dbReference>
<dbReference type="Gene3D" id="3.40.50.300">
    <property type="entry name" value="P-loop containing nucleotide triphosphate hydrolases"/>
    <property type="match status" value="1"/>
</dbReference>
<dbReference type="Gene3D" id="2.40.50.100">
    <property type="match status" value="1"/>
</dbReference>
<dbReference type="PROSITE" id="PS50893">
    <property type="entry name" value="ABC_TRANSPORTER_2"/>
    <property type="match status" value="1"/>
</dbReference>
<dbReference type="PROSITE" id="PS00211">
    <property type="entry name" value="ABC_TRANSPORTER_1"/>
    <property type="match status" value="1"/>
</dbReference>
<keyword evidence="8" id="KW-0472">Membrane</keyword>
<keyword evidence="5" id="KW-0547">Nucleotide-binding</keyword>
<keyword evidence="3 9" id="KW-0500">Molybdenum</keyword>
<feature type="domain" description="ABC transporter" evidence="10">
    <location>
        <begin position="2"/>
        <end position="233"/>
    </location>
</feature>
<evidence type="ECO:0000313" key="12">
    <source>
        <dbReference type="EMBL" id="TCL01129.1"/>
    </source>
</evidence>
<dbReference type="InterPro" id="IPR005116">
    <property type="entry name" value="Transp-assoc_OB_typ1"/>
</dbReference>
<proteinExistence type="predicted"/>
<evidence type="ECO:0000313" key="13">
    <source>
        <dbReference type="Proteomes" id="UP000295673"/>
    </source>
</evidence>
<dbReference type="PANTHER" id="PTHR43514:SF4">
    <property type="entry name" value="ABC TRANSPORTER I FAMILY MEMBER 10"/>
    <property type="match status" value="1"/>
</dbReference>
<organism evidence="12 13">
    <name type="scientific">Shimia isoporae</name>
    <dbReference type="NCBI Taxonomy" id="647720"/>
    <lineage>
        <taxon>Bacteria</taxon>
        <taxon>Pseudomonadati</taxon>
        <taxon>Pseudomonadota</taxon>
        <taxon>Alphaproteobacteria</taxon>
        <taxon>Rhodobacterales</taxon>
        <taxon>Roseobacteraceae</taxon>
    </lineage>
</organism>
<comment type="caution">
    <text evidence="12">The sequence shown here is derived from an EMBL/GenBank/DDBJ whole genome shotgun (WGS) entry which is preliminary data.</text>
</comment>
<dbReference type="PROSITE" id="PS51866">
    <property type="entry name" value="MOP"/>
    <property type="match status" value="1"/>
</dbReference>
<evidence type="ECO:0000256" key="7">
    <source>
        <dbReference type="ARBA" id="ARBA00022967"/>
    </source>
</evidence>
<evidence type="ECO:0000256" key="1">
    <source>
        <dbReference type="ARBA" id="ARBA00022448"/>
    </source>
</evidence>
<evidence type="ECO:0000256" key="5">
    <source>
        <dbReference type="ARBA" id="ARBA00022741"/>
    </source>
</evidence>
<dbReference type="OrthoDB" id="9802264at2"/>
<keyword evidence="7" id="KW-1278">Translocase</keyword>
<dbReference type="GO" id="GO:0016020">
    <property type="term" value="C:membrane"/>
    <property type="evidence" value="ECO:0007669"/>
    <property type="project" value="InterPro"/>
</dbReference>
<evidence type="ECO:0000256" key="6">
    <source>
        <dbReference type="ARBA" id="ARBA00022840"/>
    </source>
</evidence>
<dbReference type="InterPro" id="IPR050334">
    <property type="entry name" value="Molybdenum_import_ModC"/>
</dbReference>
<dbReference type="PANTHER" id="PTHR43514">
    <property type="entry name" value="ABC TRANSPORTER I FAMILY MEMBER 10"/>
    <property type="match status" value="1"/>
</dbReference>
<evidence type="ECO:0000256" key="2">
    <source>
        <dbReference type="ARBA" id="ARBA00022475"/>
    </source>
</evidence>
<dbReference type="GO" id="GO:0015098">
    <property type="term" value="F:molybdate ion transmembrane transporter activity"/>
    <property type="evidence" value="ECO:0007669"/>
    <property type="project" value="InterPro"/>
</dbReference>
<dbReference type="InterPro" id="IPR003593">
    <property type="entry name" value="AAA+_ATPase"/>
</dbReference>
<keyword evidence="1" id="KW-0813">Transport</keyword>
<dbReference type="InterPro" id="IPR027417">
    <property type="entry name" value="P-loop_NTPase"/>
</dbReference>
<keyword evidence="2" id="KW-1003">Cell membrane</keyword>
<evidence type="ECO:0000256" key="8">
    <source>
        <dbReference type="ARBA" id="ARBA00023136"/>
    </source>
</evidence>
<keyword evidence="4" id="KW-0997">Cell inner membrane</keyword>
<dbReference type="SUPFAM" id="SSF52540">
    <property type="entry name" value="P-loop containing nucleoside triphosphate hydrolases"/>
    <property type="match status" value="1"/>
</dbReference>
<dbReference type="InterPro" id="IPR004606">
    <property type="entry name" value="Mop_domain"/>
</dbReference>
<dbReference type="InterPro" id="IPR011868">
    <property type="entry name" value="ModC_ABC_ATP-bd"/>
</dbReference>
<dbReference type="EMBL" id="SMGR01000002">
    <property type="protein sequence ID" value="TCL01129.1"/>
    <property type="molecule type" value="Genomic_DNA"/>
</dbReference>
<keyword evidence="6 12" id="KW-0067">ATP-binding</keyword>
<dbReference type="AlphaFoldDB" id="A0A4R1NAJ3"/>
<evidence type="ECO:0000256" key="9">
    <source>
        <dbReference type="PROSITE-ProRule" id="PRU01213"/>
    </source>
</evidence>
<accession>A0A4R1NAJ3</accession>
<dbReference type="GO" id="GO:0016887">
    <property type="term" value="F:ATP hydrolysis activity"/>
    <property type="evidence" value="ECO:0007669"/>
    <property type="project" value="InterPro"/>
</dbReference>
<dbReference type="SMART" id="SM00382">
    <property type="entry name" value="AAA"/>
    <property type="match status" value="1"/>
</dbReference>
<dbReference type="GO" id="GO:0140359">
    <property type="term" value="F:ABC-type transporter activity"/>
    <property type="evidence" value="ECO:0007669"/>
    <property type="project" value="InterPro"/>
</dbReference>
<dbReference type="InterPro" id="IPR003439">
    <property type="entry name" value="ABC_transporter-like_ATP-bd"/>
</dbReference>
<evidence type="ECO:0000256" key="3">
    <source>
        <dbReference type="ARBA" id="ARBA00022505"/>
    </source>
</evidence>
<evidence type="ECO:0000259" key="11">
    <source>
        <dbReference type="PROSITE" id="PS51866"/>
    </source>
</evidence>
<dbReference type="GO" id="GO:0005524">
    <property type="term" value="F:ATP binding"/>
    <property type="evidence" value="ECO:0007669"/>
    <property type="project" value="UniProtKB-KW"/>
</dbReference>